<organism evidence="2 3">
    <name type="scientific">Mesorhizobium argentiipisi</name>
    <dbReference type="NCBI Taxonomy" id="3015175"/>
    <lineage>
        <taxon>Bacteria</taxon>
        <taxon>Pseudomonadati</taxon>
        <taxon>Pseudomonadota</taxon>
        <taxon>Alphaproteobacteria</taxon>
        <taxon>Hyphomicrobiales</taxon>
        <taxon>Phyllobacteriaceae</taxon>
        <taxon>Mesorhizobium</taxon>
    </lineage>
</organism>
<keyword evidence="3" id="KW-1185">Reference proteome</keyword>
<feature type="compositionally biased region" description="Basic residues" evidence="1">
    <location>
        <begin position="69"/>
        <end position="83"/>
    </location>
</feature>
<evidence type="ECO:0000313" key="2">
    <source>
        <dbReference type="EMBL" id="MEI9406557.1"/>
    </source>
</evidence>
<evidence type="ECO:0000256" key="1">
    <source>
        <dbReference type="SAM" id="MobiDB-lite"/>
    </source>
</evidence>
<evidence type="ECO:0000313" key="3">
    <source>
        <dbReference type="Proteomes" id="UP001366503"/>
    </source>
</evidence>
<feature type="non-terminal residue" evidence="2">
    <location>
        <position position="1"/>
    </location>
</feature>
<feature type="region of interest" description="Disordered" evidence="1">
    <location>
        <begin position="58"/>
        <end position="86"/>
    </location>
</feature>
<name>A0ABU8KLH4_9HYPH</name>
<protein>
    <recommendedName>
        <fullName evidence="4">DUF1127 domain-containing protein</fullName>
    </recommendedName>
</protein>
<reference evidence="2 3" key="1">
    <citation type="submission" date="2022-12" db="EMBL/GenBank/DDBJ databases">
        <authorList>
            <person name="Muema E."/>
        </authorList>
    </citation>
    <scope>NUCLEOTIDE SEQUENCE [LARGE SCALE GENOMIC DNA]</scope>
    <source>
        <strain evidence="3">1330</strain>
    </source>
</reference>
<evidence type="ECO:0008006" key="4">
    <source>
        <dbReference type="Google" id="ProtNLM"/>
    </source>
</evidence>
<proteinExistence type="predicted"/>
<dbReference type="Proteomes" id="UP001366503">
    <property type="component" value="Unassembled WGS sequence"/>
</dbReference>
<sequence>QLFAAEKLNCLGPAIINKRFVCHPQRRITTDSAPQYPILAPMGGWGRQRQNLHFHGNFDARSNAGSPGRQRHSSHRRREGSRRKTMETTMTTMEHTAYETGRAGLSLTGFAGRSLRLFYRAMRMRSDRAAMQAMPDLLKDMGIARSEIDHYTSMRYASDAGGMDIRNAH</sequence>
<accession>A0ABU8KLH4</accession>
<gene>
    <name evidence="2" type="ORF">O7A05_31015</name>
</gene>
<dbReference type="EMBL" id="JAPYKO010000039">
    <property type="protein sequence ID" value="MEI9406557.1"/>
    <property type="molecule type" value="Genomic_DNA"/>
</dbReference>
<comment type="caution">
    <text evidence="2">The sequence shown here is derived from an EMBL/GenBank/DDBJ whole genome shotgun (WGS) entry which is preliminary data.</text>
</comment>
<dbReference type="RefSeq" id="WP_337097089.1">
    <property type="nucleotide sequence ID" value="NZ_JAPYKO010000039.1"/>
</dbReference>